<dbReference type="GO" id="GO:0005634">
    <property type="term" value="C:nucleus"/>
    <property type="evidence" value="ECO:0007669"/>
    <property type="project" value="TreeGrafter"/>
</dbReference>
<name>A0A6G1CEJ9_9ORYZ</name>
<comment type="caution">
    <text evidence="2">The sequence shown here is derived from an EMBL/GenBank/DDBJ whole genome shotgun (WGS) entry which is preliminary data.</text>
</comment>
<keyword evidence="3" id="KW-1185">Reference proteome</keyword>
<dbReference type="InterPro" id="IPR023238">
    <property type="entry name" value="FAM175"/>
</dbReference>
<proteinExistence type="predicted"/>
<sequence length="163" mass="16600">MASGPATDAVKLSVSGAALGALLACCGSADGNCDGLLFGRVARPPPSFYDDDGDDQARASSGPSLSISITGHVSVVQPSSLADPLSRFRSFFPDPSAAIGFFSSRRRTPLRPSMGEAALARSLSQTLVAGGLGKDERLQGSSGQQLSTVWCHGGGGEGKRSET</sequence>
<gene>
    <name evidence="2" type="ORF">E2562_001718</name>
</gene>
<dbReference type="PANTHER" id="PTHR31728">
    <property type="entry name" value="ABRAXAS FAMILY MEMBER"/>
    <property type="match status" value="1"/>
</dbReference>
<dbReference type="PANTHER" id="PTHR31728:SF4">
    <property type="entry name" value="OS04G0479300 PROTEIN"/>
    <property type="match status" value="1"/>
</dbReference>
<feature type="region of interest" description="Disordered" evidence="1">
    <location>
        <begin position="134"/>
        <end position="163"/>
    </location>
</feature>
<evidence type="ECO:0000313" key="3">
    <source>
        <dbReference type="Proteomes" id="UP000479710"/>
    </source>
</evidence>
<protein>
    <submittedName>
        <fullName evidence="2">Uncharacterized protein</fullName>
    </submittedName>
</protein>
<accession>A0A6G1CEJ9</accession>
<dbReference type="AlphaFoldDB" id="A0A6G1CEJ9"/>
<organism evidence="2 3">
    <name type="scientific">Oryza meyeriana var. granulata</name>
    <dbReference type="NCBI Taxonomy" id="110450"/>
    <lineage>
        <taxon>Eukaryota</taxon>
        <taxon>Viridiplantae</taxon>
        <taxon>Streptophyta</taxon>
        <taxon>Embryophyta</taxon>
        <taxon>Tracheophyta</taxon>
        <taxon>Spermatophyta</taxon>
        <taxon>Magnoliopsida</taxon>
        <taxon>Liliopsida</taxon>
        <taxon>Poales</taxon>
        <taxon>Poaceae</taxon>
        <taxon>BOP clade</taxon>
        <taxon>Oryzoideae</taxon>
        <taxon>Oryzeae</taxon>
        <taxon>Oryzinae</taxon>
        <taxon>Oryza</taxon>
        <taxon>Oryza meyeriana</taxon>
    </lineage>
</organism>
<reference evidence="2 3" key="1">
    <citation type="submission" date="2019-11" db="EMBL/GenBank/DDBJ databases">
        <title>Whole genome sequence of Oryza granulata.</title>
        <authorList>
            <person name="Li W."/>
        </authorList>
    </citation>
    <scope>NUCLEOTIDE SEQUENCE [LARGE SCALE GENOMIC DNA]</scope>
    <source>
        <strain evidence="3">cv. Menghai</strain>
        <tissue evidence="2">Leaf</tissue>
    </source>
</reference>
<evidence type="ECO:0000313" key="2">
    <source>
        <dbReference type="EMBL" id="KAF0898043.1"/>
    </source>
</evidence>
<dbReference type="EMBL" id="SPHZ02000009">
    <property type="protein sequence ID" value="KAF0898043.1"/>
    <property type="molecule type" value="Genomic_DNA"/>
</dbReference>
<dbReference type="GO" id="GO:0031593">
    <property type="term" value="F:polyubiquitin modification-dependent protein binding"/>
    <property type="evidence" value="ECO:0007669"/>
    <property type="project" value="TreeGrafter"/>
</dbReference>
<feature type="compositionally biased region" description="Polar residues" evidence="1">
    <location>
        <begin position="139"/>
        <end position="148"/>
    </location>
</feature>
<dbReference type="Proteomes" id="UP000479710">
    <property type="component" value="Unassembled WGS sequence"/>
</dbReference>
<evidence type="ECO:0000256" key="1">
    <source>
        <dbReference type="SAM" id="MobiDB-lite"/>
    </source>
</evidence>